<name>A0A8K0CP50_IGNLU</name>
<dbReference type="OrthoDB" id="8196271at2759"/>
<dbReference type="AlphaFoldDB" id="A0A8K0CP50"/>
<accession>A0A8K0CP50</accession>
<evidence type="ECO:0000313" key="3">
    <source>
        <dbReference type="Proteomes" id="UP000801492"/>
    </source>
</evidence>
<proteinExistence type="predicted"/>
<organism evidence="2 3">
    <name type="scientific">Ignelater luminosus</name>
    <name type="common">Cucubano</name>
    <name type="synonym">Pyrophorus luminosus</name>
    <dbReference type="NCBI Taxonomy" id="2038154"/>
    <lineage>
        <taxon>Eukaryota</taxon>
        <taxon>Metazoa</taxon>
        <taxon>Ecdysozoa</taxon>
        <taxon>Arthropoda</taxon>
        <taxon>Hexapoda</taxon>
        <taxon>Insecta</taxon>
        <taxon>Pterygota</taxon>
        <taxon>Neoptera</taxon>
        <taxon>Endopterygota</taxon>
        <taxon>Coleoptera</taxon>
        <taxon>Polyphaga</taxon>
        <taxon>Elateriformia</taxon>
        <taxon>Elateroidea</taxon>
        <taxon>Elateridae</taxon>
        <taxon>Agrypninae</taxon>
        <taxon>Pyrophorini</taxon>
        <taxon>Ignelater</taxon>
    </lineage>
</organism>
<evidence type="ECO:0000256" key="1">
    <source>
        <dbReference type="SAM" id="MobiDB-lite"/>
    </source>
</evidence>
<feature type="region of interest" description="Disordered" evidence="1">
    <location>
        <begin position="1"/>
        <end position="20"/>
    </location>
</feature>
<gene>
    <name evidence="2" type="ORF">ILUMI_18928</name>
</gene>
<reference evidence="2" key="1">
    <citation type="submission" date="2019-08" db="EMBL/GenBank/DDBJ databases">
        <title>The genome of the North American firefly Photinus pyralis.</title>
        <authorList>
            <consortium name="Photinus pyralis genome working group"/>
            <person name="Fallon T.R."/>
            <person name="Sander Lower S.E."/>
            <person name="Weng J.-K."/>
        </authorList>
    </citation>
    <scope>NUCLEOTIDE SEQUENCE</scope>
    <source>
        <strain evidence="2">TRF0915ILg1</strain>
        <tissue evidence="2">Whole body</tissue>
    </source>
</reference>
<dbReference type="EMBL" id="VTPC01084458">
    <property type="protein sequence ID" value="KAF2887245.1"/>
    <property type="molecule type" value="Genomic_DNA"/>
</dbReference>
<keyword evidence="3" id="KW-1185">Reference proteome</keyword>
<comment type="caution">
    <text evidence="2">The sequence shown here is derived from an EMBL/GenBank/DDBJ whole genome shotgun (WGS) entry which is preliminary data.</text>
</comment>
<sequence>MSCDTVQSKDCEVSDQNTSELPSDLFSLLHPYGVNKPESRPVPPEDVPELLNFTKNITDLNFNVNSMKTSREHKYELNSKLINLLKSIQNEEDDEDEESNLNYDKNELRELLKMIEGSEQELSDKNLIEFINFVNIHNSEDLELDLSKLKNVLLTYKKDQELANQNSNTDLRDLEHGEQNNADIERDIENLGLSRNFGIEGSRHGLAHTKGSHIGMGLQPSSYDNSLENGGHKHTTEQAVGKSHHHLGEPQHIGLDLGHLVRGPHGSLAFAPDIKVEEKLNLEPDMVKPNHEGVVISYENHPKTTAHN</sequence>
<evidence type="ECO:0000313" key="2">
    <source>
        <dbReference type="EMBL" id="KAF2887245.1"/>
    </source>
</evidence>
<dbReference type="Proteomes" id="UP000801492">
    <property type="component" value="Unassembled WGS sequence"/>
</dbReference>
<protein>
    <submittedName>
        <fullName evidence="2">Uncharacterized protein</fullName>
    </submittedName>
</protein>